<keyword evidence="2" id="KW-0812">Transmembrane</keyword>
<evidence type="ECO:0000256" key="2">
    <source>
        <dbReference type="SAM" id="Phobius"/>
    </source>
</evidence>
<sequence length="860" mass="93433">MSDNPSSPLLRPSDTSRPTSNHSRHSGEPVENTPLLSRDDNTSRYDGNSNHDSSRRPSPATRSLRTIQNGGSISSTKGDRRWPTFIAIASLALLAVIIILGAFFAPAIVEEYAKEALIIEPTNLSIDSFTASGVRVRVQANFRMDASRVGNKNVRNIGRFGTWIARSVESQSSTVEVYLPEYGNILVGTAAVPSVTVDIRNGHITAIDFLTDVEPANIEGIRQVANDWLEGRLGDIRVLGKANVGLKSGLFPLGTQSISGSMVFEGNDLPAIPQYKITRLNFREVPITTSGRRGMAADVSLELANAYPVKLIVPPLGFDILVESCHAKDEYIKLADAITGAIDVEPYSDVKVGVNGIVRDLPETFLQTCPHSNESPLDLLLGKYIHGNDTTIYVRGSIAPDIDTPDWITKIISSVTVPVPFPGHSFDSLIKEFSLTDTQFFLPDSSAKPGSDEENPQISGTILVTAGLPKEMNFGINVTRVKAIADVFYKGKKLGVLNLHKWQKAHSEKIMPKDGGNATIKIESRIEHAPLEVTDDDVLTDIMMSLFLGSKISLKVVALVDVEVSTVLGGFVIKQLPAEGIIPVKPISKGGDIRQFQPQVGELKVLSTSRTSLNLEARVNFTNPTEYSAQIPYFNIHILNNGSIIGDATANNIKVKSGNNTNILVQATWDPSKFGGRKAAEIGRELLSQYISGYNTTVTFQTHKDSIPHQPDLGKALSKFHIEIPTPRLGSNGSNDGERPHFIDDATFHLLSSTATFTLISPLQYSTIYIENINATAFYNHTEPVGQILYDLPFKVPPGESESPNLPVDWSLDSVGYGALKSALGGTLRLDAKGTVRIRLGEWGDTVWYVGSGIGASVRF</sequence>
<feature type="domain" description="Tag1-like fifth Ig-like" evidence="5">
    <location>
        <begin position="736"/>
        <end position="848"/>
    </location>
</feature>
<dbReference type="Pfam" id="PF26153">
    <property type="entry name" value="LEA-2L_5"/>
    <property type="match status" value="1"/>
</dbReference>
<evidence type="ECO:0000313" key="6">
    <source>
        <dbReference type="EMBL" id="CZS98666.1"/>
    </source>
</evidence>
<dbReference type="OrthoDB" id="5596576at2759"/>
<proteinExistence type="predicted"/>
<evidence type="ECO:0000313" key="7">
    <source>
        <dbReference type="Proteomes" id="UP000178912"/>
    </source>
</evidence>
<name>A0A1E1KKW6_9HELO</name>
<accession>A0A1E1KKW6</accession>
<dbReference type="InterPro" id="IPR055011">
    <property type="entry name" value="Tag1_C"/>
</dbReference>
<dbReference type="InterPro" id="IPR046368">
    <property type="entry name" value="Tag1"/>
</dbReference>
<evidence type="ECO:0000259" key="4">
    <source>
        <dbReference type="Pfam" id="PF26150"/>
    </source>
</evidence>
<evidence type="ECO:0000256" key="1">
    <source>
        <dbReference type="SAM" id="MobiDB-lite"/>
    </source>
</evidence>
<feature type="region of interest" description="Disordered" evidence="1">
    <location>
        <begin position="1"/>
        <end position="76"/>
    </location>
</feature>
<dbReference type="GO" id="GO:0000329">
    <property type="term" value="C:fungal-type vacuole membrane"/>
    <property type="evidence" value="ECO:0007669"/>
    <property type="project" value="InterPro"/>
</dbReference>
<dbReference type="Pfam" id="PF22786">
    <property type="entry name" value="Tag1_C"/>
    <property type="match status" value="1"/>
</dbReference>
<evidence type="ECO:0008006" key="8">
    <source>
        <dbReference type="Google" id="ProtNLM"/>
    </source>
</evidence>
<dbReference type="Pfam" id="PF26174">
    <property type="entry name" value="LEA-2_1"/>
    <property type="match status" value="1"/>
</dbReference>
<dbReference type="EMBL" id="FJUX01000037">
    <property type="protein sequence ID" value="CZS98666.1"/>
    <property type="molecule type" value="Genomic_DNA"/>
</dbReference>
<feature type="domain" description="Tag1-like fourth Ig-like" evidence="4">
    <location>
        <begin position="597"/>
        <end position="713"/>
    </location>
</feature>
<dbReference type="Gene3D" id="2.60.40.1820">
    <property type="match status" value="1"/>
</dbReference>
<organism evidence="6 7">
    <name type="scientific">Rhynchosporium agropyri</name>
    <dbReference type="NCBI Taxonomy" id="914238"/>
    <lineage>
        <taxon>Eukaryota</taxon>
        <taxon>Fungi</taxon>
        <taxon>Dikarya</taxon>
        <taxon>Ascomycota</taxon>
        <taxon>Pezizomycotina</taxon>
        <taxon>Leotiomycetes</taxon>
        <taxon>Helotiales</taxon>
        <taxon>Ploettnerulaceae</taxon>
        <taxon>Rhynchosporium</taxon>
    </lineage>
</organism>
<feature type="compositionally biased region" description="Polar residues" evidence="1">
    <location>
        <begin position="1"/>
        <end position="21"/>
    </location>
</feature>
<keyword evidence="2" id="KW-0472">Membrane</keyword>
<dbReference type="AlphaFoldDB" id="A0A1E1KKW6"/>
<dbReference type="PANTHER" id="PTHR35895">
    <property type="entry name" value="CHROMOSOME 16, WHOLE GENOME SHOTGUN SEQUENCE"/>
    <property type="match status" value="1"/>
</dbReference>
<dbReference type="Proteomes" id="UP000178912">
    <property type="component" value="Unassembled WGS sequence"/>
</dbReference>
<feature type="domain" description="Tag1 C-terminal" evidence="3">
    <location>
        <begin position="472"/>
        <end position="585"/>
    </location>
</feature>
<reference evidence="7" key="1">
    <citation type="submission" date="2016-03" db="EMBL/GenBank/DDBJ databases">
        <authorList>
            <person name="Guldener U."/>
        </authorList>
    </citation>
    <scope>NUCLEOTIDE SEQUENCE [LARGE SCALE GENOMIC DNA]</scope>
    <source>
        <strain evidence="7">04CH-RAC-A.6.1</strain>
    </source>
</reference>
<dbReference type="InterPro" id="IPR059065">
    <property type="entry name" value="Ig_Tag1-like_4th"/>
</dbReference>
<dbReference type="Pfam" id="PF26150">
    <property type="entry name" value="LEA-2_4"/>
    <property type="match status" value="1"/>
</dbReference>
<evidence type="ECO:0000259" key="5">
    <source>
        <dbReference type="Pfam" id="PF26153"/>
    </source>
</evidence>
<keyword evidence="2" id="KW-1133">Transmembrane helix</keyword>
<evidence type="ECO:0000259" key="3">
    <source>
        <dbReference type="Pfam" id="PF22786"/>
    </source>
</evidence>
<keyword evidence="7" id="KW-1185">Reference proteome</keyword>
<protein>
    <recommendedName>
        <fullName evidence="8">Pre-rRNA processing protein</fullName>
    </recommendedName>
</protein>
<dbReference type="InterPro" id="IPR059066">
    <property type="entry name" value="Ig_Tag1-like_5th"/>
</dbReference>
<gene>
    <name evidence="6" type="ORF">RAG0_07296</name>
</gene>
<feature type="transmembrane region" description="Helical" evidence="2">
    <location>
        <begin position="85"/>
        <end position="109"/>
    </location>
</feature>
<dbReference type="PANTHER" id="PTHR35895:SF3">
    <property type="entry name" value="PRE-RRNA PROCESSING PROTEIN"/>
    <property type="match status" value="1"/>
</dbReference>
<feature type="compositionally biased region" description="Polar residues" evidence="1">
    <location>
        <begin position="60"/>
        <end position="76"/>
    </location>
</feature>